<dbReference type="AlphaFoldDB" id="A0A7W8DE09"/>
<protein>
    <submittedName>
        <fullName evidence="1">Uncharacterized protein</fullName>
    </submittedName>
</protein>
<dbReference type="Proteomes" id="UP000519004">
    <property type="component" value="Unassembled WGS sequence"/>
</dbReference>
<comment type="caution">
    <text evidence="1">The sequence shown here is derived from an EMBL/GenBank/DDBJ whole genome shotgun (WGS) entry which is preliminary data.</text>
</comment>
<name>A0A7W8DE09_9GAMM</name>
<evidence type="ECO:0000313" key="2">
    <source>
        <dbReference type="Proteomes" id="UP000519004"/>
    </source>
</evidence>
<sequence>MPRLAASRRQVEVCAPLPAARPDPRHARPAPERTLLYALVQAYRAHLTRFHGIFAANAKSRAQLMPSGRGKRPATDAAAAEVRAIDEPRSHQQEHCAMNWRNVSIGSFPSTSPPASTVAVRYGSSPASRNPPPCAILAHFQKHGALERAHYRPAARALAAAAA</sequence>
<proteinExistence type="predicted"/>
<evidence type="ECO:0000313" key="1">
    <source>
        <dbReference type="EMBL" id="MBB5015437.1"/>
    </source>
</evidence>
<gene>
    <name evidence="1" type="ORF">HNQ58_001335</name>
</gene>
<organism evidence="1 2">
    <name type="scientific">Rehaibacterium terrae</name>
    <dbReference type="NCBI Taxonomy" id="1341696"/>
    <lineage>
        <taxon>Bacteria</taxon>
        <taxon>Pseudomonadati</taxon>
        <taxon>Pseudomonadota</taxon>
        <taxon>Gammaproteobacteria</taxon>
        <taxon>Lysobacterales</taxon>
        <taxon>Lysobacteraceae</taxon>
        <taxon>Rehaibacterium</taxon>
    </lineage>
</organism>
<keyword evidence="2" id="KW-1185">Reference proteome</keyword>
<dbReference type="EMBL" id="JACHHX010000007">
    <property type="protein sequence ID" value="MBB5015437.1"/>
    <property type="molecule type" value="Genomic_DNA"/>
</dbReference>
<reference evidence="1 2" key="1">
    <citation type="submission" date="2020-08" db="EMBL/GenBank/DDBJ databases">
        <title>Genomic Encyclopedia of Type Strains, Phase IV (KMG-IV): sequencing the most valuable type-strain genomes for metagenomic binning, comparative biology and taxonomic classification.</title>
        <authorList>
            <person name="Goeker M."/>
        </authorList>
    </citation>
    <scope>NUCLEOTIDE SEQUENCE [LARGE SCALE GENOMIC DNA]</scope>
    <source>
        <strain evidence="1 2">DSM 25897</strain>
    </source>
</reference>
<accession>A0A7W8DE09</accession>